<accession>A0A1C7LTW6</accession>
<comment type="caution">
    <text evidence="1">The sequence shown here is derived from an EMBL/GenBank/DDBJ whole genome shotgun (WGS) entry which is preliminary data.</text>
</comment>
<proteinExistence type="predicted"/>
<evidence type="ECO:0000313" key="2">
    <source>
        <dbReference type="Proteomes" id="UP000092993"/>
    </source>
</evidence>
<reference evidence="1 2" key="1">
    <citation type="submission" date="2016-03" db="EMBL/GenBank/DDBJ databases">
        <title>Whole genome sequencing of Grifola frondosa 9006-11.</title>
        <authorList>
            <person name="Min B."/>
            <person name="Park H."/>
            <person name="Kim J.-G."/>
            <person name="Cho H."/>
            <person name="Oh Y.-L."/>
            <person name="Kong W.-S."/>
            <person name="Choi I.-G."/>
        </authorList>
    </citation>
    <scope>NUCLEOTIDE SEQUENCE [LARGE SCALE GENOMIC DNA]</scope>
    <source>
        <strain evidence="1 2">9006-11</strain>
    </source>
</reference>
<name>A0A1C7LTW6_GRIFR</name>
<dbReference type="AlphaFoldDB" id="A0A1C7LTW6"/>
<gene>
    <name evidence="1" type="ORF">A0H81_13898</name>
</gene>
<dbReference type="EMBL" id="LUGG01000032">
    <property type="protein sequence ID" value="OBZ66274.1"/>
    <property type="molecule type" value="Genomic_DNA"/>
</dbReference>
<dbReference type="Proteomes" id="UP000092993">
    <property type="component" value="Unassembled WGS sequence"/>
</dbReference>
<keyword evidence="2" id="KW-1185">Reference proteome</keyword>
<protein>
    <submittedName>
        <fullName evidence="1">Uncharacterized protein</fullName>
    </submittedName>
</protein>
<evidence type="ECO:0000313" key="1">
    <source>
        <dbReference type="EMBL" id="OBZ66274.1"/>
    </source>
</evidence>
<organism evidence="1 2">
    <name type="scientific">Grifola frondosa</name>
    <name type="common">Maitake</name>
    <name type="synonym">Polyporus frondosus</name>
    <dbReference type="NCBI Taxonomy" id="5627"/>
    <lineage>
        <taxon>Eukaryota</taxon>
        <taxon>Fungi</taxon>
        <taxon>Dikarya</taxon>
        <taxon>Basidiomycota</taxon>
        <taxon>Agaricomycotina</taxon>
        <taxon>Agaricomycetes</taxon>
        <taxon>Polyporales</taxon>
        <taxon>Grifolaceae</taxon>
        <taxon>Grifola</taxon>
    </lineage>
</organism>
<sequence>MWHIGRPCARSHPHPPRSCTRCPPTEALTLCNLVSYIGENRIPGLMVGYRESSRCKLPVIYFDKASVF</sequence>